<accession>A0ABD3SQB3</accession>
<comment type="caution">
    <text evidence="1">The sequence shown here is derived from an EMBL/GenBank/DDBJ whole genome shotgun (WGS) entry which is preliminary data.</text>
</comment>
<gene>
    <name evidence="1" type="ORF">ACHAXA_009099</name>
</gene>
<reference evidence="1 2" key="1">
    <citation type="submission" date="2024-10" db="EMBL/GenBank/DDBJ databases">
        <title>Updated reference genomes for cyclostephanoid diatoms.</title>
        <authorList>
            <person name="Roberts W.R."/>
            <person name="Alverson A.J."/>
        </authorList>
    </citation>
    <scope>NUCLEOTIDE SEQUENCE [LARGE SCALE GENOMIC DNA]</scope>
    <source>
        <strain evidence="1 2">AJA228-03</strain>
    </source>
</reference>
<keyword evidence="2" id="KW-1185">Reference proteome</keyword>
<sequence>MVTSRNIRIAMVIFLPKMGHIREVLEIAFELLISNSMPIHDGNDKMWTYTGNGLRSGKQEHMGSVAKELMKADAGGYGHEEEYNVANRQ</sequence>
<dbReference type="EMBL" id="JALLPB020000017">
    <property type="protein sequence ID" value="KAL3826658.1"/>
    <property type="molecule type" value="Genomic_DNA"/>
</dbReference>
<dbReference type="AlphaFoldDB" id="A0ABD3SQB3"/>
<evidence type="ECO:0000313" key="1">
    <source>
        <dbReference type="EMBL" id="KAL3826658.1"/>
    </source>
</evidence>
<organism evidence="1 2">
    <name type="scientific">Cyclostephanos tholiformis</name>
    <dbReference type="NCBI Taxonomy" id="382380"/>
    <lineage>
        <taxon>Eukaryota</taxon>
        <taxon>Sar</taxon>
        <taxon>Stramenopiles</taxon>
        <taxon>Ochrophyta</taxon>
        <taxon>Bacillariophyta</taxon>
        <taxon>Coscinodiscophyceae</taxon>
        <taxon>Thalassiosirophycidae</taxon>
        <taxon>Stephanodiscales</taxon>
        <taxon>Stephanodiscaceae</taxon>
        <taxon>Cyclostephanos</taxon>
    </lineage>
</organism>
<name>A0ABD3SQB3_9STRA</name>
<protein>
    <submittedName>
        <fullName evidence="1">Uncharacterized protein</fullName>
    </submittedName>
</protein>
<dbReference type="Proteomes" id="UP001530377">
    <property type="component" value="Unassembled WGS sequence"/>
</dbReference>
<proteinExistence type="predicted"/>
<evidence type="ECO:0000313" key="2">
    <source>
        <dbReference type="Proteomes" id="UP001530377"/>
    </source>
</evidence>